<keyword evidence="1" id="KW-0812">Transmembrane</keyword>
<dbReference type="RefSeq" id="WP_017182597.1">
    <property type="nucleotide sequence ID" value="NZ_CP022745.1"/>
</dbReference>
<feature type="transmembrane region" description="Helical" evidence="1">
    <location>
        <begin position="76"/>
        <end position="101"/>
    </location>
</feature>
<reference evidence="2 3" key="1">
    <citation type="submission" date="2017-08" db="EMBL/GenBank/DDBJ databases">
        <title>Whole Genome Sequence of Sphingobium hydrophobicum C1: Insights into Adaption to the Electronic-waste Contaminated Sediment.</title>
        <authorList>
            <person name="Song D."/>
            <person name="Chen X."/>
            <person name="Xu M."/>
        </authorList>
    </citation>
    <scope>NUCLEOTIDE SEQUENCE [LARGE SCALE GENOMIC DNA]</scope>
    <source>
        <strain evidence="2 3">C1</strain>
    </source>
</reference>
<organism evidence="2 3">
    <name type="scientific">Sphingobium xenophagum</name>
    <dbReference type="NCBI Taxonomy" id="121428"/>
    <lineage>
        <taxon>Bacteria</taxon>
        <taxon>Pseudomonadati</taxon>
        <taxon>Pseudomonadota</taxon>
        <taxon>Alphaproteobacteria</taxon>
        <taxon>Sphingomonadales</taxon>
        <taxon>Sphingomonadaceae</taxon>
        <taxon>Sphingobium</taxon>
    </lineage>
</organism>
<accession>A0A249MT33</accession>
<dbReference type="KEGG" id="shyd:CJD35_08750"/>
<name>A0A249MT33_SPHXE</name>
<keyword evidence="1" id="KW-0472">Membrane</keyword>
<dbReference type="AlphaFoldDB" id="A0A249MT33"/>
<protein>
    <submittedName>
        <fullName evidence="2">Uncharacterized protein</fullName>
    </submittedName>
</protein>
<proteinExistence type="predicted"/>
<feature type="transmembrane region" description="Helical" evidence="1">
    <location>
        <begin position="108"/>
        <end position="129"/>
    </location>
</feature>
<dbReference type="Proteomes" id="UP000217141">
    <property type="component" value="Chromosome I"/>
</dbReference>
<evidence type="ECO:0000313" key="3">
    <source>
        <dbReference type="Proteomes" id="UP000217141"/>
    </source>
</evidence>
<sequence>MPTAPDASFALANVYITGASAMEEPEYRSDTKELWKRAIPLITGVVALLAIPQATMTALMTPMLFNASGSTSKISLYIMLAVLLAKPVMLFSTVVLSFLVFKDFSHRRFVGVLVVPALWWAIYWVSLVATA</sequence>
<evidence type="ECO:0000313" key="2">
    <source>
        <dbReference type="EMBL" id="ASY44521.1"/>
    </source>
</evidence>
<dbReference type="EMBL" id="CP022745">
    <property type="protein sequence ID" value="ASY44521.1"/>
    <property type="molecule type" value="Genomic_DNA"/>
</dbReference>
<evidence type="ECO:0000256" key="1">
    <source>
        <dbReference type="SAM" id="Phobius"/>
    </source>
</evidence>
<gene>
    <name evidence="2" type="ORF">CJD35_08750</name>
</gene>
<feature type="transmembrane region" description="Helical" evidence="1">
    <location>
        <begin position="38"/>
        <end position="56"/>
    </location>
</feature>
<keyword evidence="1" id="KW-1133">Transmembrane helix</keyword>